<keyword evidence="1" id="KW-0547">Nucleotide-binding</keyword>
<dbReference type="InterPro" id="IPR011990">
    <property type="entry name" value="TPR-like_helical_dom_sf"/>
</dbReference>
<dbReference type="PANTHER" id="PTHR16305:SF35">
    <property type="entry name" value="TRANSCRIPTIONAL ACTIVATOR DOMAIN"/>
    <property type="match status" value="1"/>
</dbReference>
<reference evidence="5" key="1">
    <citation type="submission" date="2014-05" db="EMBL/GenBank/DDBJ databases">
        <authorList>
            <person name="Horn Fabian"/>
        </authorList>
    </citation>
    <scope>NUCLEOTIDE SEQUENCE</scope>
</reference>
<evidence type="ECO:0000313" key="5">
    <source>
        <dbReference type="EMBL" id="CDR15126.1"/>
    </source>
</evidence>
<dbReference type="GO" id="GO:0005737">
    <property type="term" value="C:cytoplasm"/>
    <property type="evidence" value="ECO:0007669"/>
    <property type="project" value="TreeGrafter"/>
</dbReference>
<protein>
    <submittedName>
        <fullName evidence="6">DNA-binding CsgD family transcriptional regulator</fullName>
    </submittedName>
    <submittedName>
        <fullName evidence="5">Transcriptional regulatory protein</fullName>
    </submittedName>
</protein>
<dbReference type="SUPFAM" id="SSF46894">
    <property type="entry name" value="C-terminal effector domain of the bipartite response regulators"/>
    <property type="match status" value="1"/>
</dbReference>
<accession>A0A061A1W2</accession>
<name>A0A061A1W2_9ACTN</name>
<dbReference type="EMBL" id="LK022848">
    <property type="protein sequence ID" value="CDR15126.1"/>
    <property type="molecule type" value="Genomic_DNA"/>
</dbReference>
<evidence type="ECO:0000259" key="4">
    <source>
        <dbReference type="PROSITE" id="PS50043"/>
    </source>
</evidence>
<dbReference type="InterPro" id="IPR041664">
    <property type="entry name" value="AAA_16"/>
</dbReference>
<dbReference type="Pfam" id="PF00196">
    <property type="entry name" value="GerE"/>
    <property type="match status" value="1"/>
</dbReference>
<dbReference type="PANTHER" id="PTHR16305">
    <property type="entry name" value="TESTICULAR SOLUBLE ADENYLYL CYCLASE"/>
    <property type="match status" value="1"/>
</dbReference>
<feature type="domain" description="HTH luxR-type" evidence="4">
    <location>
        <begin position="873"/>
        <end position="938"/>
    </location>
</feature>
<dbReference type="Gene3D" id="1.10.10.10">
    <property type="entry name" value="Winged helix-like DNA-binding domain superfamily/Winged helix DNA-binding domain"/>
    <property type="match status" value="1"/>
</dbReference>
<keyword evidence="6" id="KW-0238">DNA-binding</keyword>
<dbReference type="PROSITE" id="PS50043">
    <property type="entry name" value="HTH_LUXR_2"/>
    <property type="match status" value="1"/>
</dbReference>
<dbReference type="HOGENOM" id="CLU_006850_4_1_11"/>
<dbReference type="Gene3D" id="1.25.40.10">
    <property type="entry name" value="Tetratricopeptide repeat domain"/>
    <property type="match status" value="1"/>
</dbReference>
<evidence type="ECO:0000313" key="7">
    <source>
        <dbReference type="Proteomes" id="UP000756710"/>
    </source>
</evidence>
<evidence type="ECO:0000256" key="3">
    <source>
        <dbReference type="SAM" id="MobiDB-lite"/>
    </source>
</evidence>
<dbReference type="InterPro" id="IPR000792">
    <property type="entry name" value="Tscrpt_reg_LuxR_C"/>
</dbReference>
<dbReference type="Gene3D" id="3.40.50.300">
    <property type="entry name" value="P-loop containing nucleotide triphosphate hydrolases"/>
    <property type="match status" value="1"/>
</dbReference>
<gene>
    <name evidence="6" type="ORF">J2Z30_008378</name>
    <name evidence="5" type="ORF">SIRAN8600</name>
</gene>
<dbReference type="GO" id="GO:0003677">
    <property type="term" value="F:DNA binding"/>
    <property type="evidence" value="ECO:0007669"/>
    <property type="project" value="UniProtKB-KW"/>
</dbReference>
<dbReference type="RefSeq" id="WP_052701751.1">
    <property type="nucleotide sequence ID" value="NZ_BAABDR010000056.1"/>
</dbReference>
<dbReference type="InterPro" id="IPR016032">
    <property type="entry name" value="Sig_transdc_resp-reg_C-effctor"/>
</dbReference>
<dbReference type="GO" id="GO:0004016">
    <property type="term" value="F:adenylate cyclase activity"/>
    <property type="evidence" value="ECO:0007669"/>
    <property type="project" value="TreeGrafter"/>
</dbReference>
<dbReference type="InterPro" id="IPR027417">
    <property type="entry name" value="P-loop_NTPase"/>
</dbReference>
<dbReference type="CDD" id="cd06170">
    <property type="entry name" value="LuxR_C_like"/>
    <property type="match status" value="1"/>
</dbReference>
<keyword evidence="7" id="KW-1185">Reference proteome</keyword>
<dbReference type="AlphaFoldDB" id="A0A061A1W2"/>
<dbReference type="InterPro" id="IPR036388">
    <property type="entry name" value="WH-like_DNA-bd_sf"/>
</dbReference>
<evidence type="ECO:0000256" key="2">
    <source>
        <dbReference type="ARBA" id="ARBA00022840"/>
    </source>
</evidence>
<dbReference type="GO" id="GO:0005524">
    <property type="term" value="F:ATP binding"/>
    <property type="evidence" value="ECO:0007669"/>
    <property type="project" value="UniProtKB-KW"/>
</dbReference>
<dbReference type="SUPFAM" id="SSF52540">
    <property type="entry name" value="P-loop containing nucleoside triphosphate hydrolases"/>
    <property type="match status" value="1"/>
</dbReference>
<dbReference type="SMART" id="SM00421">
    <property type="entry name" value="HTH_LUXR"/>
    <property type="match status" value="1"/>
</dbReference>
<dbReference type="Pfam" id="PF13191">
    <property type="entry name" value="AAA_16"/>
    <property type="match status" value="1"/>
</dbReference>
<dbReference type="PRINTS" id="PR00038">
    <property type="entry name" value="HTHLUXR"/>
</dbReference>
<keyword evidence="2" id="KW-0067">ATP-binding</keyword>
<evidence type="ECO:0000313" key="6">
    <source>
        <dbReference type="EMBL" id="MBP2067312.1"/>
    </source>
</evidence>
<sequence length="941" mass="101352">MTYGTEHLFIGRQTERRRLAERAGECRRAHGGALLLTGDPGIGKTALLRHASRLLSDFRALRADGVRTEETLPYGVVQRLVRPLATGLRRLPAASRQTLERVLRGQLPPARERLPVAIAVLGLLAGEGARGPVLLCVDDLQWTDLESRFALGFVARRISTERVLILAATDGEASAAMPGVPVLHLTGLGDPDCLRLIAAHRTSPVAPAVREVLVHVAGGNPLVLGELLRTLTPAQLSQPSQLPDPLPLGPLALSIRLSRFRRLPDDCRRLLLLLAAEPRMDPSALLRIARQAGIDPAALAPAEAAGLVSWSTTTVSFRRTEVRRAILCHGAHPAERQWAHELLARAFADTGDYRRSWHEAALLSPPDTGPADQPAGGPAAELADELESQAAAARQRGQLAHAAALMERSARLTREDGRRASRLITAADSTGQAGRPRRAARLLERAEPLVGADRPVLRGRIAYLRGMLDLHHATATDAYDRLLTAADLLADDDPRLAVKALAAAGEAGLYAGDADLSVRAGRRALAILDSSAERGHPATRFTGDLLLGVAESLQGRLPGAVARLRGRLDVAGQVDDPLLLIWAAHGALFAADDVRARALAARAVSLARAAGDALTTAHAMQYLAYPECWLNGPGTATLTATEALRLAREAGQVNCARNCMGMLMLAAGLAGDTETCEQYADRVVDDAAEHGLGLASALGLWGLAQLDLASGKWAEAADKLRRLTRTGLGHPGIAVEAVPTFVEAAVRAGHRSRAERAAAAFALWAEAIGRDRPAALAARCRALLEPHDPEPHFRHALRLHRTGDRELERARTALLYGEYLSRERRRKDARVHLREAAETFRRHRARLWLDRARSELRASGEDWGTAEDRDPGRGGVTETLTARQHEIVALVAAGATNKEVAARLCLSPRTVDYHLRRIFAQLGLTSRADLIRRFTAGPKPP</sequence>
<dbReference type="EMBL" id="JAGGLR010000030">
    <property type="protein sequence ID" value="MBP2067312.1"/>
    <property type="molecule type" value="Genomic_DNA"/>
</dbReference>
<evidence type="ECO:0000256" key="1">
    <source>
        <dbReference type="ARBA" id="ARBA00022741"/>
    </source>
</evidence>
<feature type="region of interest" description="Disordered" evidence="3">
    <location>
        <begin position="362"/>
        <end position="382"/>
    </location>
</feature>
<feature type="compositionally biased region" description="Low complexity" evidence="3">
    <location>
        <begin position="365"/>
        <end position="380"/>
    </location>
</feature>
<dbReference type="GO" id="GO:0006355">
    <property type="term" value="P:regulation of DNA-templated transcription"/>
    <property type="evidence" value="ECO:0007669"/>
    <property type="project" value="InterPro"/>
</dbReference>
<dbReference type="Proteomes" id="UP000756710">
    <property type="component" value="Unassembled WGS sequence"/>
</dbReference>
<organism evidence="5">
    <name type="scientific">Streptomyces iranensis</name>
    <dbReference type="NCBI Taxonomy" id="576784"/>
    <lineage>
        <taxon>Bacteria</taxon>
        <taxon>Bacillati</taxon>
        <taxon>Actinomycetota</taxon>
        <taxon>Actinomycetes</taxon>
        <taxon>Kitasatosporales</taxon>
        <taxon>Streptomycetaceae</taxon>
        <taxon>Streptomyces</taxon>
        <taxon>Streptomyces violaceusniger group</taxon>
    </lineage>
</organism>
<reference evidence="6 7" key="2">
    <citation type="submission" date="2021-03" db="EMBL/GenBank/DDBJ databases">
        <title>Genomic Encyclopedia of Type Strains, Phase IV (KMG-IV): sequencing the most valuable type-strain genomes for metagenomic binning, comparative biology and taxonomic classification.</title>
        <authorList>
            <person name="Goeker M."/>
        </authorList>
    </citation>
    <scope>NUCLEOTIDE SEQUENCE [LARGE SCALE GENOMIC DNA]</scope>
    <source>
        <strain evidence="6 7">DSM 41954</strain>
    </source>
</reference>
<proteinExistence type="predicted"/>